<dbReference type="EMBL" id="BQXY01000001">
    <property type="protein sequence ID" value="GKU23428.1"/>
    <property type="molecule type" value="Genomic_DNA"/>
</dbReference>
<accession>A0A9W5XYN6</accession>
<name>A0A9W5XYN6_9CLOT</name>
<reference evidence="1" key="1">
    <citation type="journal article" date="2023" name="Int. J. Syst. Evol. Microbiol.">
        <title>&lt;i&gt;Clostridium folliculivorans&lt;/i&gt; sp. nov., isolated from soil samples of an organic paddy in Japan.</title>
        <authorList>
            <person name="Tazawa J."/>
            <person name="Kobayashi H."/>
            <person name="Tanizawa Y."/>
            <person name="Uchino A."/>
            <person name="Tanaka F."/>
            <person name="Urashima Y."/>
            <person name="Miura S."/>
            <person name="Sakamoto M."/>
            <person name="Ohkuma M."/>
            <person name="Tohno M."/>
        </authorList>
    </citation>
    <scope>NUCLEOTIDE SEQUENCE</scope>
    <source>
        <strain evidence="1">D1-1</strain>
    </source>
</reference>
<organism evidence="1 2">
    <name type="scientific">Clostridium folliculivorans</name>
    <dbReference type="NCBI Taxonomy" id="2886038"/>
    <lineage>
        <taxon>Bacteria</taxon>
        <taxon>Bacillati</taxon>
        <taxon>Bacillota</taxon>
        <taxon>Clostridia</taxon>
        <taxon>Eubacteriales</taxon>
        <taxon>Clostridiaceae</taxon>
        <taxon>Clostridium</taxon>
    </lineage>
</organism>
<dbReference type="RefSeq" id="WP_261856391.1">
    <property type="nucleotide sequence ID" value="NZ_BQXZ01000002.1"/>
</dbReference>
<dbReference type="Proteomes" id="UP001057868">
    <property type="component" value="Unassembled WGS sequence"/>
</dbReference>
<proteinExistence type="predicted"/>
<protein>
    <submittedName>
        <fullName evidence="1">Uncharacterized protein</fullName>
    </submittedName>
</protein>
<gene>
    <name evidence="1" type="ORF">CFOLD11_02540</name>
</gene>
<keyword evidence="2" id="KW-1185">Reference proteome</keyword>
<evidence type="ECO:0000313" key="2">
    <source>
        <dbReference type="Proteomes" id="UP001057868"/>
    </source>
</evidence>
<sequence length="135" mass="15341">MEFELKNSHMPILRSIRIGDLSFCLEGMGASYKFALADSLLELAPTEKTEISFEELADPYSCHLCEHLKTAPKQVTSRSSQFLDACTKFNKGEILHDELISVTVEKWFNNVIDTFHVEAVTLTIKADEEKYHNTV</sequence>
<evidence type="ECO:0000313" key="1">
    <source>
        <dbReference type="EMBL" id="GKU23428.1"/>
    </source>
</evidence>
<dbReference type="AlphaFoldDB" id="A0A9W5XYN6"/>
<comment type="caution">
    <text evidence="1">The sequence shown here is derived from an EMBL/GenBank/DDBJ whole genome shotgun (WGS) entry which is preliminary data.</text>
</comment>